<evidence type="ECO:0000313" key="2">
    <source>
        <dbReference type="EMBL" id="ALS20413.1"/>
    </source>
</evidence>
<evidence type="ECO:0000259" key="1">
    <source>
        <dbReference type="Pfam" id="PF07331"/>
    </source>
</evidence>
<accession>A0A0U2VZ78</accession>
<dbReference type="STRING" id="162209.IJ22_00210"/>
<organism evidence="2 3">
    <name type="scientific">Paenibacillus naphthalenovorans</name>
    <dbReference type="NCBI Taxonomy" id="162209"/>
    <lineage>
        <taxon>Bacteria</taxon>
        <taxon>Bacillati</taxon>
        <taxon>Bacillota</taxon>
        <taxon>Bacilli</taxon>
        <taxon>Bacillales</taxon>
        <taxon>Paenibacillaceae</taxon>
        <taxon>Paenibacillus</taxon>
    </lineage>
</organism>
<name>A0A0U2VZ78_9BACL</name>
<dbReference type="Pfam" id="PF07331">
    <property type="entry name" value="TctB"/>
    <property type="match status" value="1"/>
</dbReference>
<dbReference type="RefSeq" id="WP_062406283.1">
    <property type="nucleotide sequence ID" value="NZ_CP013652.1"/>
</dbReference>
<feature type="domain" description="DUF1468" evidence="1">
    <location>
        <begin position="10"/>
        <end position="144"/>
    </location>
</feature>
<reference evidence="3" key="1">
    <citation type="submission" date="2015-12" db="EMBL/GenBank/DDBJ databases">
        <title>Complete genome sequences of two moderately thermophilic Paenibacillus species.</title>
        <authorList>
            <person name="Butler R.III."/>
            <person name="Wang J."/>
            <person name="Stark B.C."/>
            <person name="Pombert J.-F."/>
        </authorList>
    </citation>
    <scope>NUCLEOTIDE SEQUENCE [LARGE SCALE GENOMIC DNA]</scope>
    <source>
        <strain evidence="3">32O-Y</strain>
    </source>
</reference>
<dbReference type="EMBL" id="CP013652">
    <property type="protein sequence ID" value="ALS20413.1"/>
    <property type="molecule type" value="Genomic_DNA"/>
</dbReference>
<dbReference type="OrthoDB" id="2454096at2"/>
<dbReference type="InterPro" id="IPR009936">
    <property type="entry name" value="DUF1468"/>
</dbReference>
<keyword evidence="2" id="KW-0675">Receptor</keyword>
<dbReference type="Proteomes" id="UP000061660">
    <property type="component" value="Chromosome"/>
</dbReference>
<sequence>MVKNNASVYMGLLMLLFSAVIFCQSLQLDYYTDTGPGPGFFPLWLSGGLGIFSLSYIVSSFKEKIAFSEILPTGSGLWNVVTLVGSLVFFLLTVEYLGFLMACTIMLFFILRRLFTWYSGLMISIAISLCLFVVFHIFLGVPLPVNALGW</sequence>
<dbReference type="PATRIC" id="fig|162209.4.peg.13"/>
<protein>
    <submittedName>
        <fullName evidence="2">Tripartite tricarboxylate transporter family receptor</fullName>
    </submittedName>
</protein>
<dbReference type="KEGG" id="pnp:IJ22_00210"/>
<reference evidence="2 3" key="2">
    <citation type="journal article" date="2016" name="Genome Announc.">
        <title>Complete Genome Sequences of Two Interactive Moderate Thermophiles, Paenibacillus napthalenovorans 32O-Y and Paenibacillus sp. 32O-W.</title>
        <authorList>
            <person name="Butler R.R.III."/>
            <person name="Wang J."/>
            <person name="Stark B.C."/>
            <person name="Pombert J.F."/>
        </authorList>
    </citation>
    <scope>NUCLEOTIDE SEQUENCE [LARGE SCALE GENOMIC DNA]</scope>
    <source>
        <strain evidence="2 3">32O-Y</strain>
    </source>
</reference>
<proteinExistence type="predicted"/>
<dbReference type="AlphaFoldDB" id="A0A0U2VZ78"/>
<evidence type="ECO:0000313" key="3">
    <source>
        <dbReference type="Proteomes" id="UP000061660"/>
    </source>
</evidence>
<gene>
    <name evidence="2" type="ORF">IJ22_00210</name>
</gene>
<keyword evidence="3" id="KW-1185">Reference proteome</keyword>